<dbReference type="SUPFAM" id="SSF143990">
    <property type="entry name" value="YbiA-like"/>
    <property type="match status" value="1"/>
</dbReference>
<dbReference type="EMBL" id="LKAJ01000011">
    <property type="protein sequence ID" value="KRG20527.1"/>
    <property type="molecule type" value="Genomic_DNA"/>
</dbReference>
<comment type="catalytic activity">
    <reaction evidence="2">
        <text>2,5-diamino-6-hydroxy-4-(5-phosphoribosylamino)-pyrimidine + H2O = 2,5,6-triamino-4-hydroxypyrimidine + D-ribose 5-phosphate</text>
        <dbReference type="Rhea" id="RHEA:23436"/>
        <dbReference type="ChEBI" id="CHEBI:15377"/>
        <dbReference type="ChEBI" id="CHEBI:58614"/>
        <dbReference type="ChEBI" id="CHEBI:78346"/>
        <dbReference type="ChEBI" id="CHEBI:137796"/>
    </reaction>
</comment>
<dbReference type="CDD" id="cd15457">
    <property type="entry name" value="NADAR"/>
    <property type="match status" value="1"/>
</dbReference>
<evidence type="ECO:0000256" key="1">
    <source>
        <dbReference type="ARBA" id="ARBA00000022"/>
    </source>
</evidence>
<dbReference type="PATRIC" id="fig|1590043.3.peg.2504"/>
<dbReference type="Pfam" id="PF08719">
    <property type="entry name" value="NADAR"/>
    <property type="match status" value="1"/>
</dbReference>
<organism evidence="4">
    <name type="scientific">Candidatus Berkiella aquae</name>
    <dbReference type="NCBI Taxonomy" id="295108"/>
    <lineage>
        <taxon>Bacteria</taxon>
        <taxon>Pseudomonadati</taxon>
        <taxon>Pseudomonadota</taxon>
        <taxon>Gammaproteobacteria</taxon>
        <taxon>Candidatus Berkiellales</taxon>
        <taxon>Candidatus Berkiellaceae</taxon>
        <taxon>Candidatus Berkiella</taxon>
    </lineage>
</organism>
<evidence type="ECO:0000313" key="4">
    <source>
        <dbReference type="EMBL" id="KRG20527.1"/>
    </source>
</evidence>
<evidence type="ECO:0000313" key="5">
    <source>
        <dbReference type="EMBL" id="MCS5712180.1"/>
    </source>
</evidence>
<dbReference type="EMBL" id="LKAJ02000001">
    <property type="protein sequence ID" value="MCS5712180.1"/>
    <property type="molecule type" value="Genomic_DNA"/>
</dbReference>
<dbReference type="NCBIfam" id="TIGR02464">
    <property type="entry name" value="ribofla_fusion"/>
    <property type="match status" value="1"/>
</dbReference>
<dbReference type="OrthoDB" id="67297at2"/>
<proteinExistence type="predicted"/>
<name>A0A0Q9YIT9_9GAMM</name>
<reference evidence="4" key="1">
    <citation type="submission" date="2015-09" db="EMBL/GenBank/DDBJ databases">
        <title>Draft Genome Sequences of Two Novel Amoeba-resistant Intranuclear Bacteria, Candidatus Berkiella cookevillensis and Candidatus Berkiella aquae.</title>
        <authorList>
            <person name="Mehari Y.T."/>
            <person name="Arivett B.A."/>
            <person name="Farone A.L."/>
            <person name="Gunderson J.H."/>
            <person name="Farone M.B."/>
        </authorList>
    </citation>
    <scope>NUCLEOTIDE SEQUENCE [LARGE SCALE GENOMIC DNA]</scope>
    <source>
        <strain evidence="4">HT99</strain>
    </source>
</reference>
<comment type="caution">
    <text evidence="4">The sequence shown here is derived from an EMBL/GenBank/DDBJ whole genome shotgun (WGS) entry which is preliminary data.</text>
</comment>
<reference evidence="5" key="2">
    <citation type="journal article" date="2016" name="Genome Announc.">
        <title>Draft Genome Sequences of Two Novel Amoeba-Resistant Intranuclear Bacteria, 'Candidatus Berkiella cookevillensis' and 'Candidatus Berkiella aquae'.</title>
        <authorList>
            <person name="Mehari Y.T."/>
            <person name="Arivett B.A."/>
            <person name="Farone A.L."/>
            <person name="Gunderson J.H."/>
            <person name="Farone M.B."/>
        </authorList>
    </citation>
    <scope>NUCLEOTIDE SEQUENCE</scope>
    <source>
        <strain evidence="5">HT99</strain>
    </source>
</reference>
<evidence type="ECO:0000256" key="2">
    <source>
        <dbReference type="ARBA" id="ARBA00000751"/>
    </source>
</evidence>
<reference evidence="5" key="3">
    <citation type="submission" date="2021-06" db="EMBL/GenBank/DDBJ databases">
        <title>Genomic Description and Analysis of Intracellular Bacteria, Candidatus Berkiella cookevillensis and Candidatus Berkiella aquae.</title>
        <authorList>
            <person name="Kidane D.T."/>
            <person name="Mehari Y.T."/>
            <person name="Rice F.C."/>
            <person name="Arivett B.A."/>
            <person name="Farone A.L."/>
            <person name="Berk S.G."/>
            <person name="Farone M.B."/>
        </authorList>
    </citation>
    <scope>NUCLEOTIDE SEQUENCE</scope>
    <source>
        <strain evidence="5">HT99</strain>
    </source>
</reference>
<dbReference type="RefSeq" id="WP_075067067.1">
    <property type="nucleotide sequence ID" value="NZ_LKAJ02000001.1"/>
</dbReference>
<gene>
    <name evidence="4" type="primary">ybiA_2</name>
    <name evidence="5" type="ORF">HT99x_012115</name>
    <name evidence="4" type="ORF">HT99x_02458</name>
</gene>
<comment type="catalytic activity">
    <reaction evidence="1">
        <text>5-amino-6-(5-phospho-D-ribosylamino)uracil + H2O = 5,6-diaminouracil + D-ribose 5-phosphate</text>
        <dbReference type="Rhea" id="RHEA:55020"/>
        <dbReference type="ChEBI" id="CHEBI:15377"/>
        <dbReference type="ChEBI" id="CHEBI:46252"/>
        <dbReference type="ChEBI" id="CHEBI:58453"/>
        <dbReference type="ChEBI" id="CHEBI:78346"/>
    </reaction>
</comment>
<accession>A0A0Q9YIT9</accession>
<dbReference type="InterPro" id="IPR012816">
    <property type="entry name" value="NADAR"/>
</dbReference>
<dbReference type="Gene3D" id="1.10.357.40">
    <property type="entry name" value="YbiA-like"/>
    <property type="match status" value="1"/>
</dbReference>
<dbReference type="STRING" id="295108.HT99x_02458"/>
<dbReference type="AlphaFoldDB" id="A0A0Q9YIT9"/>
<protein>
    <submittedName>
        <fullName evidence="5">NADAR family protein</fullName>
    </submittedName>
    <submittedName>
        <fullName evidence="4">Swarming motility protein YbiA</fullName>
    </submittedName>
</protein>
<sequence length="188" mass="21749">MSFREKFFDDVEALIQAIREGFNPQYLFFWGHQSKVGTSIGKSCLSQWYPAPFQINNLTYLTAEHYMMAEKARLFNDQVIVEKILKAICPQEVKALGREIKHFDEAQWREQRSEIVIQGNLAKFAQNPLLKHFLLKTANQVLVEASPVDKIWGIGLAENDLQIQDPEKWLGLNLLGFALMKVRRRLKG</sequence>
<feature type="domain" description="NADAR" evidence="3">
    <location>
        <begin position="28"/>
        <end position="187"/>
    </location>
</feature>
<dbReference type="Proteomes" id="UP000051497">
    <property type="component" value="Unassembled WGS sequence"/>
</dbReference>
<dbReference type="InterPro" id="IPR037238">
    <property type="entry name" value="YbiA-like_sf"/>
</dbReference>
<evidence type="ECO:0000313" key="6">
    <source>
        <dbReference type="Proteomes" id="UP000051497"/>
    </source>
</evidence>
<evidence type="ECO:0000259" key="3">
    <source>
        <dbReference type="Pfam" id="PF08719"/>
    </source>
</evidence>
<keyword evidence="6" id="KW-1185">Reference proteome</keyword>